<keyword evidence="3" id="KW-0732">Signal</keyword>
<evidence type="ECO:0000256" key="1">
    <source>
        <dbReference type="ARBA" id="ARBA00004442"/>
    </source>
</evidence>
<accession>A0ABQ5XAC6</accession>
<reference evidence="7" key="1">
    <citation type="journal article" date="2019" name="Int. J. Syst. Evol. Microbiol.">
        <title>The Global Catalogue of Microorganisms (GCM) 10K type strain sequencing project: providing services to taxonomists for standard genome sequencing and annotation.</title>
        <authorList>
            <consortium name="The Broad Institute Genomics Platform"/>
            <consortium name="The Broad Institute Genome Sequencing Center for Infectious Disease"/>
            <person name="Wu L."/>
            <person name="Ma J."/>
        </authorList>
    </citation>
    <scope>NUCLEOTIDE SEQUENCE [LARGE SCALE GENOMIC DNA]</scope>
    <source>
        <strain evidence="7">NBRC 111981</strain>
    </source>
</reference>
<keyword evidence="7" id="KW-1185">Reference proteome</keyword>
<dbReference type="Pfam" id="PF06629">
    <property type="entry name" value="MipA"/>
    <property type="match status" value="1"/>
</dbReference>
<evidence type="ECO:0000256" key="3">
    <source>
        <dbReference type="ARBA" id="ARBA00022729"/>
    </source>
</evidence>
<name>A0ABQ5XAC6_9GAMM</name>
<evidence type="ECO:0000256" key="5">
    <source>
        <dbReference type="ARBA" id="ARBA00023237"/>
    </source>
</evidence>
<dbReference type="PANTHER" id="PTHR38776">
    <property type="entry name" value="MLTA-INTERACTING PROTEIN-RELATED"/>
    <property type="match status" value="1"/>
</dbReference>
<evidence type="ECO:0000313" key="7">
    <source>
        <dbReference type="Proteomes" id="UP001156627"/>
    </source>
</evidence>
<keyword evidence="4" id="KW-0472">Membrane</keyword>
<comment type="similarity">
    <text evidence="2">Belongs to the MipA/OmpV family.</text>
</comment>
<comment type="caution">
    <text evidence="6">The sequence shown here is derived from an EMBL/GenBank/DDBJ whole genome shotgun (WGS) entry which is preliminary data.</text>
</comment>
<proteinExistence type="inferred from homology"/>
<evidence type="ECO:0000256" key="4">
    <source>
        <dbReference type="ARBA" id="ARBA00023136"/>
    </source>
</evidence>
<protein>
    <submittedName>
        <fullName evidence="6">Membrane protein</fullName>
    </submittedName>
</protein>
<organism evidence="6 7">
    <name type="scientific">Dyella flagellata</name>
    <dbReference type="NCBI Taxonomy" id="1867833"/>
    <lineage>
        <taxon>Bacteria</taxon>
        <taxon>Pseudomonadati</taxon>
        <taxon>Pseudomonadota</taxon>
        <taxon>Gammaproteobacteria</taxon>
        <taxon>Lysobacterales</taxon>
        <taxon>Rhodanobacteraceae</taxon>
        <taxon>Dyella</taxon>
    </lineage>
</organism>
<dbReference type="PANTHER" id="PTHR38776:SF1">
    <property type="entry name" value="MLTA-INTERACTING PROTEIN-RELATED"/>
    <property type="match status" value="1"/>
</dbReference>
<dbReference type="Proteomes" id="UP001156627">
    <property type="component" value="Unassembled WGS sequence"/>
</dbReference>
<evidence type="ECO:0000313" key="6">
    <source>
        <dbReference type="EMBL" id="GLQ88589.1"/>
    </source>
</evidence>
<keyword evidence="5" id="KW-0998">Cell outer membrane</keyword>
<evidence type="ECO:0000256" key="2">
    <source>
        <dbReference type="ARBA" id="ARBA00005722"/>
    </source>
</evidence>
<gene>
    <name evidence="6" type="ORF">GCM10007898_21590</name>
</gene>
<dbReference type="EMBL" id="BSOA01000018">
    <property type="protein sequence ID" value="GLQ88589.1"/>
    <property type="molecule type" value="Genomic_DNA"/>
</dbReference>
<comment type="subcellular location">
    <subcellularLocation>
        <location evidence="1">Cell outer membrane</location>
    </subcellularLocation>
</comment>
<sequence length="228" mass="25083">MPSVTWSAGLGAFFSASPYRDYTNKAMPVPMLRYDGKSFYIHGASVGYRFYNTHEDEFALVASPLWQRFLHQDTHDPRLRLLSDRDISGSAGLAWRHHAEWGTLQASAQKEFTGHGGGSLFDVSYGYPLAQGNLQITPEVGAVYTSRALNDYYYGISLAEAANSGLPSYRPGGSTSPYLGVVASYQVSGSWLANAGLRYSVLPKAVKDSPMVDSSHTQTYFFALSYLF</sequence>
<dbReference type="InterPro" id="IPR010583">
    <property type="entry name" value="MipA"/>
</dbReference>